<dbReference type="InterPro" id="IPR003661">
    <property type="entry name" value="HisK_dim/P_dom"/>
</dbReference>
<dbReference type="GO" id="GO:0045121">
    <property type="term" value="C:membrane raft"/>
    <property type="evidence" value="ECO:0007669"/>
    <property type="project" value="UniProtKB-SubCell"/>
</dbReference>
<dbReference type="Gene3D" id="1.10.287.130">
    <property type="match status" value="1"/>
</dbReference>
<evidence type="ECO:0000256" key="1">
    <source>
        <dbReference type="ARBA" id="ARBA00000085"/>
    </source>
</evidence>
<feature type="transmembrane region" description="Helical" evidence="17">
    <location>
        <begin position="339"/>
        <end position="360"/>
    </location>
</feature>
<dbReference type="Pfam" id="PF00989">
    <property type="entry name" value="PAS"/>
    <property type="match status" value="1"/>
</dbReference>
<dbReference type="GO" id="GO:0007234">
    <property type="term" value="P:osmosensory signaling via phosphorelay pathway"/>
    <property type="evidence" value="ECO:0007669"/>
    <property type="project" value="TreeGrafter"/>
</dbReference>
<keyword evidence="12 17" id="KW-1133">Transmembrane helix</keyword>
<dbReference type="SMART" id="SM00086">
    <property type="entry name" value="PAC"/>
    <property type="match status" value="3"/>
</dbReference>
<dbReference type="Gene3D" id="3.30.450.20">
    <property type="entry name" value="PAS domain"/>
    <property type="match status" value="4"/>
</dbReference>
<feature type="domain" description="Histidine kinase" evidence="18">
    <location>
        <begin position="771"/>
        <end position="989"/>
    </location>
</feature>
<evidence type="ECO:0000256" key="5">
    <source>
        <dbReference type="ARBA" id="ARBA00022475"/>
    </source>
</evidence>
<feature type="domain" description="PAC" evidence="20">
    <location>
        <begin position="587"/>
        <end position="639"/>
    </location>
</feature>
<dbReference type="EMBL" id="CP015641">
    <property type="protein sequence ID" value="ANF24823.1"/>
    <property type="molecule type" value="Genomic_DNA"/>
</dbReference>
<dbReference type="GO" id="GO:0000155">
    <property type="term" value="F:phosphorelay sensor kinase activity"/>
    <property type="evidence" value="ECO:0007669"/>
    <property type="project" value="InterPro"/>
</dbReference>
<reference evidence="21 22" key="1">
    <citation type="submission" date="2016-05" db="EMBL/GenBank/DDBJ databases">
        <title>Genome sequence of Pseudomonas stutzeri 273 and identification of the exopolysaccharide biosynthesis locus.</title>
        <authorList>
            <person name="Wu S."/>
            <person name="Sun C."/>
        </authorList>
    </citation>
    <scope>NUCLEOTIDE SEQUENCE [LARGE SCALE GENOMIC DNA]</scope>
    <source>
        <strain evidence="21 22">273</strain>
    </source>
</reference>
<dbReference type="SMART" id="SM00387">
    <property type="entry name" value="HATPase_c"/>
    <property type="match status" value="1"/>
</dbReference>
<feature type="domain" description="PAS" evidence="19">
    <location>
        <begin position="515"/>
        <end position="581"/>
    </location>
</feature>
<dbReference type="InterPro" id="IPR050351">
    <property type="entry name" value="BphY/WalK/GraS-like"/>
</dbReference>
<dbReference type="Proteomes" id="UP000077787">
    <property type="component" value="Chromosome"/>
</dbReference>
<evidence type="ECO:0000256" key="3">
    <source>
        <dbReference type="ARBA" id="ARBA00004651"/>
    </source>
</evidence>
<keyword evidence="8 17" id="KW-0812">Transmembrane</keyword>
<evidence type="ECO:0000256" key="7">
    <source>
        <dbReference type="ARBA" id="ARBA00022679"/>
    </source>
</evidence>
<evidence type="ECO:0000256" key="8">
    <source>
        <dbReference type="ARBA" id="ARBA00022692"/>
    </source>
</evidence>
<evidence type="ECO:0000259" key="19">
    <source>
        <dbReference type="PROSITE" id="PS50112"/>
    </source>
</evidence>
<accession>A0A172WMZ4</accession>
<dbReference type="Gene3D" id="3.30.565.10">
    <property type="entry name" value="Histidine kinase-like ATPase, C-terminal domain"/>
    <property type="match status" value="1"/>
</dbReference>
<dbReference type="SUPFAM" id="SSF103190">
    <property type="entry name" value="Sensory domain-like"/>
    <property type="match status" value="1"/>
</dbReference>
<feature type="domain" description="PAS" evidence="19">
    <location>
        <begin position="640"/>
        <end position="710"/>
    </location>
</feature>
<dbReference type="InterPro" id="IPR003594">
    <property type="entry name" value="HATPase_dom"/>
</dbReference>
<dbReference type="FunFam" id="3.30.565.10:FF:000023">
    <property type="entry name" value="PAS domain-containing sensor histidine kinase"/>
    <property type="match status" value="1"/>
</dbReference>
<dbReference type="Pfam" id="PF02518">
    <property type="entry name" value="HATPase_c"/>
    <property type="match status" value="1"/>
</dbReference>
<dbReference type="PROSITE" id="PS50113">
    <property type="entry name" value="PAC"/>
    <property type="match status" value="2"/>
</dbReference>
<dbReference type="FunFam" id="3.30.450.20:FF:000060">
    <property type="entry name" value="Sensor protein FixL"/>
    <property type="match status" value="1"/>
</dbReference>
<keyword evidence="6" id="KW-0597">Phosphoprotein</keyword>
<keyword evidence="10 21" id="KW-0418">Kinase</keyword>
<evidence type="ECO:0000256" key="16">
    <source>
        <dbReference type="ARBA" id="ARBA00070616"/>
    </source>
</evidence>
<evidence type="ECO:0000256" key="4">
    <source>
        <dbReference type="ARBA" id="ARBA00012438"/>
    </source>
</evidence>
<dbReference type="CDD" id="cd00082">
    <property type="entry name" value="HisKA"/>
    <property type="match status" value="1"/>
</dbReference>
<evidence type="ECO:0000256" key="11">
    <source>
        <dbReference type="ARBA" id="ARBA00022840"/>
    </source>
</evidence>
<dbReference type="SMART" id="SM00388">
    <property type="entry name" value="HisKA"/>
    <property type="match status" value="1"/>
</dbReference>
<dbReference type="InterPro" id="IPR013655">
    <property type="entry name" value="PAS_fold_3"/>
</dbReference>
<dbReference type="PROSITE" id="PS50109">
    <property type="entry name" value="HIS_KIN"/>
    <property type="match status" value="1"/>
</dbReference>
<dbReference type="PROSITE" id="PS50112">
    <property type="entry name" value="PAS"/>
    <property type="match status" value="3"/>
</dbReference>
<evidence type="ECO:0000259" key="18">
    <source>
        <dbReference type="PROSITE" id="PS50109"/>
    </source>
</evidence>
<feature type="domain" description="PAS" evidence="19">
    <location>
        <begin position="405"/>
        <end position="460"/>
    </location>
</feature>
<keyword evidence="11" id="KW-0067">ATP-binding</keyword>
<dbReference type="CDD" id="cd00130">
    <property type="entry name" value="PAS"/>
    <property type="match status" value="3"/>
</dbReference>
<evidence type="ECO:0000256" key="12">
    <source>
        <dbReference type="ARBA" id="ARBA00022989"/>
    </source>
</evidence>
<keyword evidence="5" id="KW-1003">Cell membrane</keyword>
<evidence type="ECO:0000256" key="2">
    <source>
        <dbReference type="ARBA" id="ARBA00004314"/>
    </source>
</evidence>
<name>A0A172WMZ4_STUST</name>
<dbReference type="PANTHER" id="PTHR42878">
    <property type="entry name" value="TWO-COMPONENT HISTIDINE KINASE"/>
    <property type="match status" value="1"/>
</dbReference>
<proteinExistence type="predicted"/>
<dbReference type="InterPro" id="IPR000700">
    <property type="entry name" value="PAS-assoc_C"/>
</dbReference>
<dbReference type="NCBIfam" id="TIGR00229">
    <property type="entry name" value="sensory_box"/>
    <property type="match status" value="2"/>
</dbReference>
<keyword evidence="14 17" id="KW-0472">Membrane</keyword>
<sequence>MIAPNRAMSPLPHPTSPRWLLGVGSLLLALLFGGLAFNGFQARDTVWSLQTEQQGELQAMALRSAQQGLEKQARLIARTLSASPETLRLVRQADRAIKAGAQWHGPRMTRIRQQLTQSLMPTWTAMQRHGARQLQLFWGDAGIALLRMQDLDAFGDAVADRRPLLYKALSQGQTVSGLDIGQHSAGNRAIVPIRASSSLESEVIGALEVGFEILPDLTELGDQLNAGLGLLVNRAELEEMLWARPVGIQLKELGGWLLDSHSAPQILQWAQQQKLPAPEAGQALRMLESNGRSFLLNQIPLHDVRAEYSPGRLPMAVALVWRDVTLALREQQQAERRLLLKWGLAWLIAEALLLMLVFMLHRRGIVQRLHQIRSTQQERARRRLLERGQKITSLLPGMVYQLKRSEDGSYSFLYASEGSRELYGISPEQLVDNADIAFAAVYDPDRPNLRAAIERSVATLGSGATRYRINNPNKGLIWVEVRANAERLRDGSVLWHGFIADITPLMSATLALRESESRFRSMVSNLPGVVYRRGVDTERTYSYLSDGIERLTGYPASDFLAPGTRQYSSLIHPDDRAGLEDDGADPFERTYRLINARGETLWVQENRRALRDDEGRLQWYDGFIGDVTARALAEREAHERESYVRLLIANVIDAIIIINQRGLIETFNHAAERIFGYSEEDVLGRNLSIFMPEPHRAAHDSYLQDYERRGEGRSLEQNRELQAVRRNGELFTIELRVSEISHRGERKFIGLVRDITERKRVDRMKSEFVSIVSHELRTPLTSISGALGLILGGAVGEAPPAMRQMLDIAQQNSQRLGLLIGDLLDMEKLIAGHMTFQLQPQPLAPLLEDALRSNQAYAEQLGVRIELGEQAAATVTVDAHRLQQVLANLLSNAAKFSPAGAVVTLSSQRRGDNIRVSVDDVGPGVPLGFRQRIFQKFSQADSSDTRQKGGTGLGLAISKELIERMNGCIGFDSELEQGACFWFELPVQEPG</sequence>
<dbReference type="InterPro" id="IPR000014">
    <property type="entry name" value="PAS"/>
</dbReference>
<dbReference type="InterPro" id="IPR013767">
    <property type="entry name" value="PAS_fold"/>
</dbReference>
<dbReference type="InterPro" id="IPR005467">
    <property type="entry name" value="His_kinase_dom"/>
</dbReference>
<keyword evidence="9" id="KW-0547">Nucleotide-binding</keyword>
<evidence type="ECO:0000259" key="20">
    <source>
        <dbReference type="PROSITE" id="PS50113"/>
    </source>
</evidence>
<dbReference type="InterPro" id="IPR036890">
    <property type="entry name" value="HATPase_C_sf"/>
</dbReference>
<evidence type="ECO:0000256" key="17">
    <source>
        <dbReference type="SAM" id="Phobius"/>
    </source>
</evidence>
<dbReference type="PANTHER" id="PTHR42878:SF7">
    <property type="entry name" value="SENSOR HISTIDINE KINASE GLRK"/>
    <property type="match status" value="1"/>
</dbReference>
<evidence type="ECO:0000256" key="6">
    <source>
        <dbReference type="ARBA" id="ARBA00022553"/>
    </source>
</evidence>
<dbReference type="InterPro" id="IPR004358">
    <property type="entry name" value="Sig_transdc_His_kin-like_C"/>
</dbReference>
<dbReference type="Pfam" id="PF08447">
    <property type="entry name" value="PAS_3"/>
    <property type="match status" value="2"/>
</dbReference>
<comment type="function">
    <text evidence="15">Putative oxygen sensor; modulates the activity of FixJ, a transcriptional activator of nitrogen fixation fixK gene. FixL probably acts as a kinase that phosphorylates FixJ.</text>
</comment>
<keyword evidence="7" id="KW-0808">Transferase</keyword>
<dbReference type="GO" id="GO:0000156">
    <property type="term" value="F:phosphorelay response regulator activity"/>
    <property type="evidence" value="ECO:0007669"/>
    <property type="project" value="TreeGrafter"/>
</dbReference>
<keyword evidence="13" id="KW-0902">Two-component regulatory system</keyword>
<dbReference type="CDD" id="cd16922">
    <property type="entry name" value="HATPase_EvgS-ArcB-TorS-like"/>
    <property type="match status" value="1"/>
</dbReference>
<dbReference type="InterPro" id="IPR036097">
    <property type="entry name" value="HisK_dim/P_sf"/>
</dbReference>
<gene>
    <name evidence="21" type="ORF">PS273GM_06500</name>
</gene>
<dbReference type="GO" id="GO:0030295">
    <property type="term" value="F:protein kinase activator activity"/>
    <property type="evidence" value="ECO:0007669"/>
    <property type="project" value="TreeGrafter"/>
</dbReference>
<protein>
    <recommendedName>
        <fullName evidence="16">Sensor protein FixL</fullName>
        <ecNumber evidence="4">2.7.13.3</ecNumber>
    </recommendedName>
</protein>
<dbReference type="SUPFAM" id="SSF55785">
    <property type="entry name" value="PYP-like sensor domain (PAS domain)"/>
    <property type="match status" value="3"/>
</dbReference>
<dbReference type="PRINTS" id="PR00344">
    <property type="entry name" value="BCTRLSENSOR"/>
</dbReference>
<dbReference type="EC" id="2.7.13.3" evidence="4"/>
<evidence type="ECO:0000256" key="15">
    <source>
        <dbReference type="ARBA" id="ARBA00059827"/>
    </source>
</evidence>
<dbReference type="SMART" id="SM00091">
    <property type="entry name" value="PAS"/>
    <property type="match status" value="3"/>
</dbReference>
<evidence type="ECO:0000256" key="10">
    <source>
        <dbReference type="ARBA" id="ARBA00022777"/>
    </source>
</evidence>
<evidence type="ECO:0000256" key="14">
    <source>
        <dbReference type="ARBA" id="ARBA00023136"/>
    </source>
</evidence>
<evidence type="ECO:0000313" key="22">
    <source>
        <dbReference type="Proteomes" id="UP000077787"/>
    </source>
</evidence>
<evidence type="ECO:0000256" key="13">
    <source>
        <dbReference type="ARBA" id="ARBA00023012"/>
    </source>
</evidence>
<evidence type="ECO:0000313" key="21">
    <source>
        <dbReference type="EMBL" id="ANF24823.1"/>
    </source>
</evidence>
<comment type="catalytic activity">
    <reaction evidence="1">
        <text>ATP + protein L-histidine = ADP + protein N-phospho-L-histidine.</text>
        <dbReference type="EC" id="2.7.13.3"/>
    </reaction>
</comment>
<dbReference type="InterPro" id="IPR001610">
    <property type="entry name" value="PAC"/>
</dbReference>
<dbReference type="GO" id="GO:0005886">
    <property type="term" value="C:plasma membrane"/>
    <property type="evidence" value="ECO:0007669"/>
    <property type="project" value="UniProtKB-SubCell"/>
</dbReference>
<organism evidence="21 22">
    <name type="scientific">Stutzerimonas stutzeri</name>
    <name type="common">Pseudomonas stutzeri</name>
    <dbReference type="NCBI Taxonomy" id="316"/>
    <lineage>
        <taxon>Bacteria</taxon>
        <taxon>Pseudomonadati</taxon>
        <taxon>Pseudomonadota</taxon>
        <taxon>Gammaproteobacteria</taxon>
        <taxon>Pseudomonadales</taxon>
        <taxon>Pseudomonadaceae</taxon>
        <taxon>Stutzerimonas</taxon>
    </lineage>
</organism>
<dbReference type="FunFam" id="1.10.287.130:FF:000001">
    <property type="entry name" value="Two-component sensor histidine kinase"/>
    <property type="match status" value="1"/>
</dbReference>
<evidence type="ECO:0000256" key="9">
    <source>
        <dbReference type="ARBA" id="ARBA00022741"/>
    </source>
</evidence>
<dbReference type="SUPFAM" id="SSF55874">
    <property type="entry name" value="ATPase domain of HSP90 chaperone/DNA topoisomerase II/histidine kinase"/>
    <property type="match status" value="1"/>
</dbReference>
<dbReference type="GO" id="GO:0005524">
    <property type="term" value="F:ATP binding"/>
    <property type="evidence" value="ECO:0007669"/>
    <property type="project" value="UniProtKB-KW"/>
</dbReference>
<dbReference type="eggNOG" id="COG5002">
    <property type="taxonomic scope" value="Bacteria"/>
</dbReference>
<comment type="subcellular location">
    <subcellularLocation>
        <location evidence="3">Cell membrane</location>
        <topology evidence="3">Multi-pass membrane protein</topology>
    </subcellularLocation>
    <subcellularLocation>
        <location evidence="2">Membrane raft</location>
        <topology evidence="2">Multi-pass membrane protein</topology>
    </subcellularLocation>
</comment>
<dbReference type="AlphaFoldDB" id="A0A172WMZ4"/>
<feature type="domain" description="PAC" evidence="20">
    <location>
        <begin position="717"/>
        <end position="767"/>
    </location>
</feature>
<dbReference type="SUPFAM" id="SSF47384">
    <property type="entry name" value="Homodimeric domain of signal transducing histidine kinase"/>
    <property type="match status" value="1"/>
</dbReference>
<dbReference type="Pfam" id="PF00512">
    <property type="entry name" value="HisKA"/>
    <property type="match status" value="1"/>
</dbReference>
<dbReference type="GO" id="GO:0006355">
    <property type="term" value="P:regulation of DNA-templated transcription"/>
    <property type="evidence" value="ECO:0007669"/>
    <property type="project" value="InterPro"/>
</dbReference>
<dbReference type="InterPro" id="IPR035965">
    <property type="entry name" value="PAS-like_dom_sf"/>
</dbReference>
<dbReference type="InterPro" id="IPR029151">
    <property type="entry name" value="Sensor-like_sf"/>
</dbReference>